<reference evidence="1 2" key="1">
    <citation type="submission" date="2016-09" db="EMBL/GenBank/DDBJ databases">
        <authorList>
            <person name="Reverchon S."/>
            <person name="Nasser W."/>
            <person name="Leonard S."/>
            <person name="Brochier C."/>
            <person name="Duprey A."/>
        </authorList>
    </citation>
    <scope>NUCLEOTIDE SEQUENCE [LARGE SCALE GENOMIC DNA]</scope>
    <source>
        <strain evidence="1 2">174/2</strain>
    </source>
</reference>
<evidence type="ECO:0000313" key="2">
    <source>
        <dbReference type="Proteomes" id="UP000294820"/>
    </source>
</evidence>
<dbReference type="Proteomes" id="UP000294820">
    <property type="component" value="Chromosome 1"/>
</dbReference>
<accession>A0A375AC23</accession>
<dbReference type="AlphaFoldDB" id="A0A375AC23"/>
<sequence length="60" mass="6509">MPEHALKSCSGFLCHKISARHSVGVFVCAGKRLGDRALIRTGSDTPQSLGSIRQIDRQES</sequence>
<protein>
    <submittedName>
        <fullName evidence="1">Uncharacterized protein</fullName>
    </submittedName>
</protein>
<gene>
    <name evidence="1" type="ORF">DAQ1742_02628</name>
</gene>
<evidence type="ECO:0000313" key="1">
    <source>
        <dbReference type="EMBL" id="SLM63501.1"/>
    </source>
</evidence>
<name>A0A375AC23_9GAMM</name>
<keyword evidence="2" id="KW-1185">Reference proteome</keyword>
<dbReference type="EMBL" id="LT615367">
    <property type="protein sequence ID" value="SLM63501.1"/>
    <property type="molecule type" value="Genomic_DNA"/>
</dbReference>
<organism evidence="1 2">
    <name type="scientific">Dickeya aquatica</name>
    <dbReference type="NCBI Taxonomy" id="1401087"/>
    <lineage>
        <taxon>Bacteria</taxon>
        <taxon>Pseudomonadati</taxon>
        <taxon>Pseudomonadota</taxon>
        <taxon>Gammaproteobacteria</taxon>
        <taxon>Enterobacterales</taxon>
        <taxon>Pectobacteriaceae</taxon>
        <taxon>Dickeya</taxon>
    </lineage>
</organism>
<dbReference type="KEGG" id="daq:DAQ1742_02628"/>
<proteinExistence type="predicted"/>